<proteinExistence type="predicted"/>
<evidence type="ECO:0000313" key="3">
    <source>
        <dbReference type="Proteomes" id="UP001240236"/>
    </source>
</evidence>
<name>A0AAE3VVU6_9ACTN</name>
<accession>A0AAE3VVU6</accession>
<sequence length="358" mass="36791">MTQPNPAPQAPPAPPAPEKPDTTGTDAYISNDDKPDSQYAGGVIDTDPASVLPFGEAVKNTVNGIPAGINEGDWSDLYSAGADLLGNAVSIYMDPLNWLISAGLTFLIDFVQPLEDLLSLVTGNAERIEPYAAKWEQLGAALVPLAAAARQAADDDLIEWQGKDADAAKARLHQFAEAVEATGGEASSINGILTLFSKIMGAAQQLIIGIIATLIEWMIIEWGLAMAAAVPTAGASVAAAGAATAVQATVATSRAVRIIDRVVSLLHKMGAVLQKVLPAMLKARVGESVLQFTAAGLGHAAPATLSTVARIAGDVASDPASYVGPFVNNVGTGVYKNAEAGGPDMSEAEIEAALDVTK</sequence>
<dbReference type="Proteomes" id="UP001240236">
    <property type="component" value="Unassembled WGS sequence"/>
</dbReference>
<keyword evidence="3" id="KW-1185">Reference proteome</keyword>
<protein>
    <submittedName>
        <fullName evidence="2">Uncharacterized protein</fullName>
    </submittedName>
</protein>
<evidence type="ECO:0000313" key="2">
    <source>
        <dbReference type="EMBL" id="MDQ0364162.1"/>
    </source>
</evidence>
<reference evidence="2 3" key="1">
    <citation type="submission" date="2023-07" db="EMBL/GenBank/DDBJ databases">
        <title>Sequencing the genomes of 1000 actinobacteria strains.</title>
        <authorList>
            <person name="Klenk H.-P."/>
        </authorList>
    </citation>
    <scope>NUCLEOTIDE SEQUENCE [LARGE SCALE GENOMIC DNA]</scope>
    <source>
        <strain evidence="2 3">DSM 44709</strain>
    </source>
</reference>
<feature type="compositionally biased region" description="Pro residues" evidence="1">
    <location>
        <begin position="1"/>
        <end position="17"/>
    </location>
</feature>
<evidence type="ECO:0000256" key="1">
    <source>
        <dbReference type="SAM" id="MobiDB-lite"/>
    </source>
</evidence>
<dbReference type="AlphaFoldDB" id="A0AAE3VVU6"/>
<gene>
    <name evidence="2" type="ORF">J2S42_000831</name>
</gene>
<feature type="region of interest" description="Disordered" evidence="1">
    <location>
        <begin position="1"/>
        <end position="38"/>
    </location>
</feature>
<organism evidence="2 3">
    <name type="scientific">Catenuloplanes indicus</name>
    <dbReference type="NCBI Taxonomy" id="137267"/>
    <lineage>
        <taxon>Bacteria</taxon>
        <taxon>Bacillati</taxon>
        <taxon>Actinomycetota</taxon>
        <taxon>Actinomycetes</taxon>
        <taxon>Micromonosporales</taxon>
        <taxon>Micromonosporaceae</taxon>
        <taxon>Catenuloplanes</taxon>
    </lineage>
</organism>
<dbReference type="RefSeq" id="WP_307235347.1">
    <property type="nucleotide sequence ID" value="NZ_JAUSUZ010000001.1"/>
</dbReference>
<dbReference type="EMBL" id="JAUSUZ010000001">
    <property type="protein sequence ID" value="MDQ0364162.1"/>
    <property type="molecule type" value="Genomic_DNA"/>
</dbReference>
<comment type="caution">
    <text evidence="2">The sequence shown here is derived from an EMBL/GenBank/DDBJ whole genome shotgun (WGS) entry which is preliminary data.</text>
</comment>